<dbReference type="Proteomes" id="UP000007801">
    <property type="component" value="Unassembled WGS sequence"/>
</dbReference>
<sequence>MSVKDEFIIKAYSNFLEAKREAKAKIMEIREIKHQLEGISIAVDKAKDALNQAKKNQHFEKKFLHCLLNKPILKRRLDNSLRPAFRNGIHPIVQANVNHLMASYLEEIERTSPSSDDDSGIFEEE</sequence>
<protein>
    <submittedName>
        <fullName evidence="1">Uncharacterized protein</fullName>
    </submittedName>
</protein>
<gene>
    <name evidence="1" type="primary">Dana\GF26445</name>
    <name evidence="1" type="ORF">GF26445</name>
</gene>
<dbReference type="InParanoid" id="A0A0P8XN83"/>
<organism evidence="1 2">
    <name type="scientific">Drosophila ananassae</name>
    <name type="common">Fruit fly</name>
    <dbReference type="NCBI Taxonomy" id="7217"/>
    <lineage>
        <taxon>Eukaryota</taxon>
        <taxon>Metazoa</taxon>
        <taxon>Ecdysozoa</taxon>
        <taxon>Arthropoda</taxon>
        <taxon>Hexapoda</taxon>
        <taxon>Insecta</taxon>
        <taxon>Pterygota</taxon>
        <taxon>Neoptera</taxon>
        <taxon>Endopterygota</taxon>
        <taxon>Diptera</taxon>
        <taxon>Brachycera</taxon>
        <taxon>Muscomorpha</taxon>
        <taxon>Ephydroidea</taxon>
        <taxon>Drosophilidae</taxon>
        <taxon>Drosophila</taxon>
        <taxon>Sophophora</taxon>
    </lineage>
</organism>
<dbReference type="GeneID" id="26513854"/>
<dbReference type="KEGG" id="dan:26513854"/>
<accession>A0A0P8XN83</accession>
<proteinExistence type="predicted"/>
<dbReference type="AlphaFoldDB" id="A0A0P8XN83"/>
<keyword evidence="2" id="KW-1185">Reference proteome</keyword>
<name>A0A0P8XN83_DROAN</name>
<dbReference type="EMBL" id="CH902619">
    <property type="protein sequence ID" value="KPU76109.1"/>
    <property type="molecule type" value="Genomic_DNA"/>
</dbReference>
<evidence type="ECO:0000313" key="1">
    <source>
        <dbReference type="EMBL" id="KPU76109.1"/>
    </source>
</evidence>
<reference evidence="1 2" key="1">
    <citation type="journal article" date="2007" name="Nature">
        <title>Evolution of genes and genomes on the Drosophila phylogeny.</title>
        <authorList>
            <consortium name="Drosophila 12 Genomes Consortium"/>
            <person name="Clark A.G."/>
            <person name="Eisen M.B."/>
            <person name="Smith D.R."/>
            <person name="Bergman C.M."/>
            <person name="Oliver B."/>
            <person name="Markow T.A."/>
            <person name="Kaufman T.C."/>
            <person name="Kellis M."/>
            <person name="Gelbart W."/>
            <person name="Iyer V.N."/>
            <person name="Pollard D.A."/>
            <person name="Sackton T.B."/>
            <person name="Larracuente A.M."/>
            <person name="Singh N.D."/>
            <person name="Abad J.P."/>
            <person name="Abt D.N."/>
            <person name="Adryan B."/>
            <person name="Aguade M."/>
            <person name="Akashi H."/>
            <person name="Anderson W.W."/>
            <person name="Aquadro C.F."/>
            <person name="Ardell D.H."/>
            <person name="Arguello R."/>
            <person name="Artieri C.G."/>
            <person name="Barbash D.A."/>
            <person name="Barker D."/>
            <person name="Barsanti P."/>
            <person name="Batterham P."/>
            <person name="Batzoglou S."/>
            <person name="Begun D."/>
            <person name="Bhutkar A."/>
            <person name="Blanco E."/>
            <person name="Bosak S.A."/>
            <person name="Bradley R.K."/>
            <person name="Brand A.D."/>
            <person name="Brent M.R."/>
            <person name="Brooks A.N."/>
            <person name="Brown R.H."/>
            <person name="Butlin R.K."/>
            <person name="Caggese C."/>
            <person name="Calvi B.R."/>
            <person name="Bernardo de Carvalho A."/>
            <person name="Caspi A."/>
            <person name="Castrezana S."/>
            <person name="Celniker S.E."/>
            <person name="Chang J.L."/>
            <person name="Chapple C."/>
            <person name="Chatterji S."/>
            <person name="Chinwalla A."/>
            <person name="Civetta A."/>
            <person name="Clifton S.W."/>
            <person name="Comeron J.M."/>
            <person name="Costello J.C."/>
            <person name="Coyne J.A."/>
            <person name="Daub J."/>
            <person name="David R.G."/>
            <person name="Delcher A.L."/>
            <person name="Delehaunty K."/>
            <person name="Do C.B."/>
            <person name="Ebling H."/>
            <person name="Edwards K."/>
            <person name="Eickbush T."/>
            <person name="Evans J.D."/>
            <person name="Filipski A."/>
            <person name="Findeiss S."/>
            <person name="Freyhult E."/>
            <person name="Fulton L."/>
            <person name="Fulton R."/>
            <person name="Garcia A.C."/>
            <person name="Gardiner A."/>
            <person name="Garfield D.A."/>
            <person name="Garvin B.E."/>
            <person name="Gibson G."/>
            <person name="Gilbert D."/>
            <person name="Gnerre S."/>
            <person name="Godfrey J."/>
            <person name="Good R."/>
            <person name="Gotea V."/>
            <person name="Gravely B."/>
            <person name="Greenberg A.J."/>
            <person name="Griffiths-Jones S."/>
            <person name="Gross S."/>
            <person name="Guigo R."/>
            <person name="Gustafson E.A."/>
            <person name="Haerty W."/>
            <person name="Hahn M.W."/>
            <person name="Halligan D.L."/>
            <person name="Halpern A.L."/>
            <person name="Halter G.M."/>
            <person name="Han M.V."/>
            <person name="Heger A."/>
            <person name="Hillier L."/>
            <person name="Hinrichs A.S."/>
            <person name="Holmes I."/>
            <person name="Hoskins R.A."/>
            <person name="Hubisz M.J."/>
            <person name="Hultmark D."/>
            <person name="Huntley M.A."/>
            <person name="Jaffe D.B."/>
            <person name="Jagadeeshan S."/>
            <person name="Jeck W.R."/>
            <person name="Johnson J."/>
            <person name="Jones C.D."/>
            <person name="Jordan W.C."/>
            <person name="Karpen G.H."/>
            <person name="Kataoka E."/>
            <person name="Keightley P.D."/>
            <person name="Kheradpour P."/>
            <person name="Kirkness E.F."/>
            <person name="Koerich L.B."/>
            <person name="Kristiansen K."/>
            <person name="Kudrna D."/>
            <person name="Kulathinal R.J."/>
            <person name="Kumar S."/>
            <person name="Kwok R."/>
            <person name="Lander E."/>
            <person name="Langley C.H."/>
            <person name="Lapoint R."/>
            <person name="Lazzaro B.P."/>
            <person name="Lee S.J."/>
            <person name="Levesque L."/>
            <person name="Li R."/>
            <person name="Lin C.F."/>
            <person name="Lin M.F."/>
            <person name="Lindblad-Toh K."/>
            <person name="Llopart A."/>
            <person name="Long M."/>
            <person name="Low L."/>
            <person name="Lozovsky E."/>
            <person name="Lu J."/>
            <person name="Luo M."/>
            <person name="Machado C.A."/>
            <person name="Makalowski W."/>
            <person name="Marzo M."/>
            <person name="Matsuda M."/>
            <person name="Matzkin L."/>
            <person name="McAllister B."/>
            <person name="McBride C.S."/>
            <person name="McKernan B."/>
            <person name="McKernan K."/>
            <person name="Mendez-Lago M."/>
            <person name="Minx P."/>
            <person name="Mollenhauer M.U."/>
            <person name="Montooth K."/>
            <person name="Mount S.M."/>
            <person name="Mu X."/>
            <person name="Myers E."/>
            <person name="Negre B."/>
            <person name="Newfeld S."/>
            <person name="Nielsen R."/>
            <person name="Noor M.A."/>
            <person name="O'Grady P."/>
            <person name="Pachter L."/>
            <person name="Papaceit M."/>
            <person name="Parisi M.J."/>
            <person name="Parisi M."/>
            <person name="Parts L."/>
            <person name="Pedersen J.S."/>
            <person name="Pesole G."/>
            <person name="Phillippy A.M."/>
            <person name="Ponting C.P."/>
            <person name="Pop M."/>
            <person name="Porcelli D."/>
            <person name="Powell J.R."/>
            <person name="Prohaska S."/>
            <person name="Pruitt K."/>
            <person name="Puig M."/>
            <person name="Quesneville H."/>
            <person name="Ram K.R."/>
            <person name="Rand D."/>
            <person name="Rasmussen M.D."/>
            <person name="Reed L.K."/>
            <person name="Reenan R."/>
            <person name="Reily A."/>
            <person name="Remington K.A."/>
            <person name="Rieger T.T."/>
            <person name="Ritchie M.G."/>
            <person name="Robin C."/>
            <person name="Rogers Y.H."/>
            <person name="Rohde C."/>
            <person name="Rozas J."/>
            <person name="Rubenfield M.J."/>
            <person name="Ruiz A."/>
            <person name="Russo S."/>
            <person name="Salzberg S.L."/>
            <person name="Sanchez-Gracia A."/>
            <person name="Saranga D.J."/>
            <person name="Sato H."/>
            <person name="Schaeffer S.W."/>
            <person name="Schatz M.C."/>
            <person name="Schlenke T."/>
            <person name="Schwartz R."/>
            <person name="Segarra C."/>
            <person name="Singh R.S."/>
            <person name="Sirot L."/>
            <person name="Sirota M."/>
            <person name="Sisneros N.B."/>
            <person name="Smith C.D."/>
            <person name="Smith T.F."/>
            <person name="Spieth J."/>
            <person name="Stage D.E."/>
            <person name="Stark A."/>
            <person name="Stephan W."/>
            <person name="Strausberg R.L."/>
            <person name="Strempel S."/>
            <person name="Sturgill D."/>
            <person name="Sutton G."/>
            <person name="Sutton G.G."/>
            <person name="Tao W."/>
            <person name="Teichmann S."/>
            <person name="Tobari Y.N."/>
            <person name="Tomimura Y."/>
            <person name="Tsolas J.M."/>
            <person name="Valente V.L."/>
            <person name="Venter E."/>
            <person name="Venter J.C."/>
            <person name="Vicario S."/>
            <person name="Vieira F.G."/>
            <person name="Vilella A.J."/>
            <person name="Villasante A."/>
            <person name="Walenz B."/>
            <person name="Wang J."/>
            <person name="Wasserman M."/>
            <person name="Watts T."/>
            <person name="Wilson D."/>
            <person name="Wilson R.K."/>
            <person name="Wing R.A."/>
            <person name="Wolfner M.F."/>
            <person name="Wong A."/>
            <person name="Wong G.K."/>
            <person name="Wu C.I."/>
            <person name="Wu G."/>
            <person name="Yamamoto D."/>
            <person name="Yang H.P."/>
            <person name="Yang S.P."/>
            <person name="Yorke J.A."/>
            <person name="Yoshida K."/>
            <person name="Zdobnov E."/>
            <person name="Zhang P."/>
            <person name="Zhang Y."/>
            <person name="Zimin A.V."/>
            <person name="Baldwin J."/>
            <person name="Abdouelleil A."/>
            <person name="Abdulkadir J."/>
            <person name="Abebe A."/>
            <person name="Abera B."/>
            <person name="Abreu J."/>
            <person name="Acer S.C."/>
            <person name="Aftuck L."/>
            <person name="Alexander A."/>
            <person name="An P."/>
            <person name="Anderson E."/>
            <person name="Anderson S."/>
            <person name="Arachi H."/>
            <person name="Azer M."/>
            <person name="Bachantsang P."/>
            <person name="Barry A."/>
            <person name="Bayul T."/>
            <person name="Berlin A."/>
            <person name="Bessette D."/>
            <person name="Bloom T."/>
            <person name="Blye J."/>
            <person name="Boguslavskiy L."/>
            <person name="Bonnet C."/>
            <person name="Boukhgalter B."/>
            <person name="Bourzgui I."/>
            <person name="Brown A."/>
            <person name="Cahill P."/>
            <person name="Channer S."/>
            <person name="Cheshatsang Y."/>
            <person name="Chuda L."/>
            <person name="Citroen M."/>
            <person name="Collymore A."/>
            <person name="Cooke P."/>
            <person name="Costello M."/>
            <person name="D'Aco K."/>
            <person name="Daza R."/>
            <person name="De Haan G."/>
            <person name="DeGray S."/>
            <person name="DeMaso C."/>
            <person name="Dhargay N."/>
            <person name="Dooley K."/>
            <person name="Dooley E."/>
            <person name="Doricent M."/>
            <person name="Dorje P."/>
            <person name="Dorjee K."/>
            <person name="Dupes A."/>
            <person name="Elong R."/>
            <person name="Falk J."/>
            <person name="Farina A."/>
            <person name="Faro S."/>
            <person name="Ferguson D."/>
            <person name="Fisher S."/>
            <person name="Foley C.D."/>
            <person name="Franke A."/>
            <person name="Friedrich D."/>
            <person name="Gadbois L."/>
            <person name="Gearin G."/>
            <person name="Gearin C.R."/>
            <person name="Giannoukos G."/>
            <person name="Goode T."/>
            <person name="Graham J."/>
            <person name="Grandbois E."/>
            <person name="Grewal S."/>
            <person name="Gyaltsen K."/>
            <person name="Hafez N."/>
            <person name="Hagos B."/>
            <person name="Hall J."/>
            <person name="Henson C."/>
            <person name="Hollinger A."/>
            <person name="Honan T."/>
            <person name="Huard M.D."/>
            <person name="Hughes L."/>
            <person name="Hurhula B."/>
            <person name="Husby M.E."/>
            <person name="Kamat A."/>
            <person name="Kanga B."/>
            <person name="Kashin S."/>
            <person name="Khazanovich D."/>
            <person name="Kisner P."/>
            <person name="Lance K."/>
            <person name="Lara M."/>
            <person name="Lee W."/>
            <person name="Lennon N."/>
            <person name="Letendre F."/>
            <person name="LeVine R."/>
            <person name="Lipovsky A."/>
            <person name="Liu X."/>
            <person name="Liu J."/>
            <person name="Liu S."/>
            <person name="Lokyitsang T."/>
            <person name="Lokyitsang Y."/>
            <person name="Lubonja R."/>
            <person name="Lui A."/>
            <person name="MacDonald P."/>
            <person name="Magnisalis V."/>
            <person name="Maru K."/>
            <person name="Matthews C."/>
            <person name="McCusker W."/>
            <person name="McDonough S."/>
            <person name="Mehta T."/>
            <person name="Meldrim J."/>
            <person name="Meneus L."/>
            <person name="Mihai O."/>
            <person name="Mihalev A."/>
            <person name="Mihova T."/>
            <person name="Mittelman R."/>
            <person name="Mlenga V."/>
            <person name="Montmayeur A."/>
            <person name="Mulrain L."/>
            <person name="Navidi A."/>
            <person name="Naylor J."/>
            <person name="Negash T."/>
            <person name="Nguyen T."/>
            <person name="Nguyen N."/>
            <person name="Nicol R."/>
            <person name="Norbu C."/>
            <person name="Norbu N."/>
            <person name="Novod N."/>
            <person name="O'Neill B."/>
            <person name="Osman S."/>
            <person name="Markiewicz E."/>
            <person name="Oyono O.L."/>
            <person name="Patti C."/>
            <person name="Phunkhang P."/>
            <person name="Pierre F."/>
            <person name="Priest M."/>
            <person name="Raghuraman S."/>
            <person name="Rege F."/>
            <person name="Reyes R."/>
            <person name="Rise C."/>
            <person name="Rogov P."/>
            <person name="Ross K."/>
            <person name="Ryan E."/>
            <person name="Settipalli S."/>
            <person name="Shea T."/>
            <person name="Sherpa N."/>
            <person name="Shi L."/>
            <person name="Shih D."/>
            <person name="Sparrow T."/>
            <person name="Spaulding J."/>
            <person name="Stalker J."/>
            <person name="Stange-Thomann N."/>
            <person name="Stavropoulos S."/>
            <person name="Stone C."/>
            <person name="Strader C."/>
            <person name="Tesfaye S."/>
            <person name="Thomson T."/>
            <person name="Thoulutsang Y."/>
            <person name="Thoulutsang D."/>
            <person name="Topham K."/>
            <person name="Topping I."/>
            <person name="Tsamla T."/>
            <person name="Vassiliev H."/>
            <person name="Vo A."/>
            <person name="Wangchuk T."/>
            <person name="Wangdi T."/>
            <person name="Weiand M."/>
            <person name="Wilkinson J."/>
            <person name="Wilson A."/>
            <person name="Yadav S."/>
            <person name="Young G."/>
            <person name="Yu Q."/>
            <person name="Zembek L."/>
            <person name="Zhong D."/>
            <person name="Zimmer A."/>
            <person name="Zwirko Z."/>
            <person name="Jaffe D.B."/>
            <person name="Alvarez P."/>
            <person name="Brockman W."/>
            <person name="Butler J."/>
            <person name="Chin C."/>
            <person name="Gnerre S."/>
            <person name="Grabherr M."/>
            <person name="Kleber M."/>
            <person name="Mauceli E."/>
            <person name="MacCallum I."/>
        </authorList>
    </citation>
    <scope>NUCLEOTIDE SEQUENCE [LARGE SCALE GENOMIC DNA]</scope>
    <source>
        <strain evidence="2">Tucson 14024-0371.13</strain>
    </source>
</reference>
<evidence type="ECO:0000313" key="2">
    <source>
        <dbReference type="Proteomes" id="UP000007801"/>
    </source>
</evidence>